<sequence length="77" mass="8815">RDNADSLHYTLRSNIYSGFHFGKHFEGSTSCMLAVGEEGNMYKGKSKEYAKFIKHQTVRQSEFRVKSYGHFSEALSS</sequence>
<feature type="non-terminal residue" evidence="1">
    <location>
        <position position="77"/>
    </location>
</feature>
<name>A0ABS8VL34_DATST</name>
<keyword evidence="2" id="KW-1185">Reference proteome</keyword>
<comment type="caution">
    <text evidence="1">The sequence shown here is derived from an EMBL/GenBank/DDBJ whole genome shotgun (WGS) entry which is preliminary data.</text>
</comment>
<proteinExistence type="predicted"/>
<reference evidence="1 2" key="1">
    <citation type="journal article" date="2021" name="BMC Genomics">
        <title>Datura genome reveals duplications of psychoactive alkaloid biosynthetic genes and high mutation rate following tissue culture.</title>
        <authorList>
            <person name="Rajewski A."/>
            <person name="Carter-House D."/>
            <person name="Stajich J."/>
            <person name="Litt A."/>
        </authorList>
    </citation>
    <scope>NUCLEOTIDE SEQUENCE [LARGE SCALE GENOMIC DNA]</scope>
    <source>
        <strain evidence="1">AR-01</strain>
    </source>
</reference>
<protein>
    <submittedName>
        <fullName evidence="1">Uncharacterized protein</fullName>
    </submittedName>
</protein>
<gene>
    <name evidence="1" type="ORF">HAX54_038405</name>
</gene>
<evidence type="ECO:0000313" key="1">
    <source>
        <dbReference type="EMBL" id="MCE0481035.1"/>
    </source>
</evidence>
<dbReference type="Proteomes" id="UP000823775">
    <property type="component" value="Unassembled WGS sequence"/>
</dbReference>
<dbReference type="EMBL" id="JACEIK010005238">
    <property type="protein sequence ID" value="MCE0481035.1"/>
    <property type="molecule type" value="Genomic_DNA"/>
</dbReference>
<feature type="non-terminal residue" evidence="1">
    <location>
        <position position="1"/>
    </location>
</feature>
<organism evidence="1 2">
    <name type="scientific">Datura stramonium</name>
    <name type="common">Jimsonweed</name>
    <name type="synonym">Common thornapple</name>
    <dbReference type="NCBI Taxonomy" id="4076"/>
    <lineage>
        <taxon>Eukaryota</taxon>
        <taxon>Viridiplantae</taxon>
        <taxon>Streptophyta</taxon>
        <taxon>Embryophyta</taxon>
        <taxon>Tracheophyta</taxon>
        <taxon>Spermatophyta</taxon>
        <taxon>Magnoliopsida</taxon>
        <taxon>eudicotyledons</taxon>
        <taxon>Gunneridae</taxon>
        <taxon>Pentapetalae</taxon>
        <taxon>asterids</taxon>
        <taxon>lamiids</taxon>
        <taxon>Solanales</taxon>
        <taxon>Solanaceae</taxon>
        <taxon>Solanoideae</taxon>
        <taxon>Datureae</taxon>
        <taxon>Datura</taxon>
    </lineage>
</organism>
<accession>A0ABS8VL34</accession>
<evidence type="ECO:0000313" key="2">
    <source>
        <dbReference type="Proteomes" id="UP000823775"/>
    </source>
</evidence>